<gene>
    <name evidence="2" type="ORF">ANE_LOCUS23573</name>
</gene>
<name>A0A565CHJ0_9BRAS</name>
<dbReference type="SUPFAM" id="SSF81383">
    <property type="entry name" value="F-box domain"/>
    <property type="match status" value="1"/>
</dbReference>
<comment type="caution">
    <text evidence="2">The sequence shown here is derived from an EMBL/GenBank/DDBJ whole genome shotgun (WGS) entry which is preliminary data.</text>
</comment>
<dbReference type="Gene3D" id="1.20.1280.50">
    <property type="match status" value="1"/>
</dbReference>
<proteinExistence type="predicted"/>
<dbReference type="OrthoDB" id="1905685at2759"/>
<dbReference type="InterPro" id="IPR001810">
    <property type="entry name" value="F-box_dom"/>
</dbReference>
<feature type="domain" description="F-box" evidence="1">
    <location>
        <begin position="38"/>
        <end position="80"/>
    </location>
</feature>
<dbReference type="InterPro" id="IPR036047">
    <property type="entry name" value="F-box-like_dom_sf"/>
</dbReference>
<dbReference type="Proteomes" id="UP000489600">
    <property type="component" value="Unassembled WGS sequence"/>
</dbReference>
<dbReference type="EMBL" id="CABITT030000008">
    <property type="protein sequence ID" value="VVB13129.1"/>
    <property type="molecule type" value="Genomic_DNA"/>
</dbReference>
<accession>A0A565CHJ0</accession>
<organism evidence="2 3">
    <name type="scientific">Arabis nemorensis</name>
    <dbReference type="NCBI Taxonomy" id="586526"/>
    <lineage>
        <taxon>Eukaryota</taxon>
        <taxon>Viridiplantae</taxon>
        <taxon>Streptophyta</taxon>
        <taxon>Embryophyta</taxon>
        <taxon>Tracheophyta</taxon>
        <taxon>Spermatophyta</taxon>
        <taxon>Magnoliopsida</taxon>
        <taxon>eudicotyledons</taxon>
        <taxon>Gunneridae</taxon>
        <taxon>Pentapetalae</taxon>
        <taxon>rosids</taxon>
        <taxon>malvids</taxon>
        <taxon>Brassicales</taxon>
        <taxon>Brassicaceae</taxon>
        <taxon>Arabideae</taxon>
        <taxon>Arabis</taxon>
    </lineage>
</organism>
<dbReference type="Pfam" id="PF12937">
    <property type="entry name" value="F-box-like"/>
    <property type="match status" value="1"/>
</dbReference>
<reference evidence="2" key="1">
    <citation type="submission" date="2019-07" db="EMBL/GenBank/DDBJ databases">
        <authorList>
            <person name="Dittberner H."/>
        </authorList>
    </citation>
    <scope>NUCLEOTIDE SEQUENCE [LARGE SCALE GENOMIC DNA]</scope>
</reference>
<dbReference type="AlphaFoldDB" id="A0A565CHJ0"/>
<evidence type="ECO:0000259" key="1">
    <source>
        <dbReference type="Pfam" id="PF12937"/>
    </source>
</evidence>
<keyword evidence="3" id="KW-1185">Reference proteome</keyword>
<evidence type="ECO:0000313" key="2">
    <source>
        <dbReference type="EMBL" id="VVB13129.1"/>
    </source>
</evidence>
<protein>
    <recommendedName>
        <fullName evidence="1">F-box domain-containing protein</fullName>
    </recommendedName>
</protein>
<evidence type="ECO:0000313" key="3">
    <source>
        <dbReference type="Proteomes" id="UP000489600"/>
    </source>
</evidence>
<sequence length="267" mass="31023">MMRRTEFVSSSDVAVSAPPSLKTTTVTEKTMISGTPPPREVLVLIDNRFLDPESVAIASCVSKTWCEVFSTEILWRNMLQEYHPNLLVFVNESATSKRILSAKQEDVKCRTGQPEKIFLSFSDLKFFVSLTRESYNMTIEKCGKDLSFGVDNPFELEFRLSDPNFHDKMKKMRVLWYVVYKDWEALFTVIDTEEDLGWFSFELPSLDRFQTGKVGYVKTYFKNHLLEKMTFSMANKHPSWKVLTGDDALRYFQRCSKVKPYKVRNSS</sequence>